<keyword evidence="15" id="KW-1185">Reference proteome</keyword>
<dbReference type="SMART" id="SM00534">
    <property type="entry name" value="MUTSac"/>
    <property type="match status" value="1"/>
</dbReference>
<dbReference type="InterPro" id="IPR007696">
    <property type="entry name" value="DNA_mismatch_repair_MutS_core"/>
</dbReference>
<dbReference type="Proteomes" id="UP000053789">
    <property type="component" value="Unassembled WGS sequence"/>
</dbReference>
<evidence type="ECO:0000259" key="13">
    <source>
        <dbReference type="PROSITE" id="PS00486"/>
    </source>
</evidence>
<name>A0A0D2HU01_CLAB1</name>
<dbReference type="GO" id="GO:0030983">
    <property type="term" value="F:mismatched DNA binding"/>
    <property type="evidence" value="ECO:0007669"/>
    <property type="project" value="InterPro"/>
</dbReference>
<protein>
    <recommendedName>
        <fullName evidence="10">DNA mismatch repair protein MSH5</fullName>
    </recommendedName>
    <alternativeName>
        <fullName evidence="11">MutS protein homolog 5</fullName>
    </alternativeName>
</protein>
<dbReference type="InterPro" id="IPR036187">
    <property type="entry name" value="DNA_mismatch_repair_MutS_sf"/>
</dbReference>
<dbReference type="RefSeq" id="XP_016621014.1">
    <property type="nucleotide sequence ID" value="XM_016763401.1"/>
</dbReference>
<dbReference type="Pfam" id="PF05192">
    <property type="entry name" value="MutS_III"/>
    <property type="match status" value="1"/>
</dbReference>
<dbReference type="PROSITE" id="PS00486">
    <property type="entry name" value="DNA_MISMATCH_REPAIR_2"/>
    <property type="match status" value="1"/>
</dbReference>
<evidence type="ECO:0000256" key="2">
    <source>
        <dbReference type="ARBA" id="ARBA00004286"/>
    </source>
</evidence>
<gene>
    <name evidence="14" type="ORF">Z519_05661</name>
</gene>
<evidence type="ECO:0000256" key="9">
    <source>
        <dbReference type="ARBA" id="ARBA00023254"/>
    </source>
</evidence>
<comment type="subcellular location">
    <subcellularLocation>
        <location evidence="2">Chromosome</location>
    </subcellularLocation>
    <subcellularLocation>
        <location evidence="1">Nucleus</location>
    </subcellularLocation>
</comment>
<evidence type="ECO:0000256" key="7">
    <source>
        <dbReference type="ARBA" id="ARBA00023125"/>
    </source>
</evidence>
<accession>A0A0D2HU01</accession>
<keyword evidence="7" id="KW-0238">DNA-binding</keyword>
<dbReference type="SUPFAM" id="SSF48334">
    <property type="entry name" value="DNA repair protein MutS, domain III"/>
    <property type="match status" value="1"/>
</dbReference>
<comment type="similarity">
    <text evidence="3">Belongs to the DNA mismatch repair MutS family.</text>
</comment>
<dbReference type="AlphaFoldDB" id="A0A0D2HU01"/>
<feature type="compositionally biased region" description="Low complexity" evidence="12">
    <location>
        <begin position="91"/>
        <end position="102"/>
    </location>
</feature>
<dbReference type="InterPro" id="IPR027417">
    <property type="entry name" value="P-loop_NTPase"/>
</dbReference>
<dbReference type="Gene3D" id="3.40.50.300">
    <property type="entry name" value="P-loop containing nucleotide triphosphate hydrolases"/>
    <property type="match status" value="1"/>
</dbReference>
<evidence type="ECO:0000313" key="15">
    <source>
        <dbReference type="Proteomes" id="UP000053789"/>
    </source>
</evidence>
<evidence type="ECO:0000313" key="14">
    <source>
        <dbReference type="EMBL" id="KIW94345.1"/>
    </source>
</evidence>
<dbReference type="SUPFAM" id="SSF52540">
    <property type="entry name" value="P-loop containing nucleoside triphosphate hydrolases"/>
    <property type="match status" value="1"/>
</dbReference>
<dbReference type="PANTHER" id="PTHR11361:SF20">
    <property type="entry name" value="MUTS PROTEIN HOMOLOG 5"/>
    <property type="match status" value="1"/>
</dbReference>
<dbReference type="PANTHER" id="PTHR11361">
    <property type="entry name" value="DNA MISMATCH REPAIR PROTEIN MUTS FAMILY MEMBER"/>
    <property type="match status" value="1"/>
</dbReference>
<evidence type="ECO:0000256" key="4">
    <source>
        <dbReference type="ARBA" id="ARBA00022454"/>
    </source>
</evidence>
<evidence type="ECO:0000256" key="6">
    <source>
        <dbReference type="ARBA" id="ARBA00022840"/>
    </source>
</evidence>
<keyword evidence="4" id="KW-0158">Chromosome</keyword>
<dbReference type="Pfam" id="PF00488">
    <property type="entry name" value="MutS_V"/>
    <property type="match status" value="1"/>
</dbReference>
<evidence type="ECO:0000256" key="3">
    <source>
        <dbReference type="ARBA" id="ARBA00006271"/>
    </source>
</evidence>
<evidence type="ECO:0000256" key="11">
    <source>
        <dbReference type="ARBA" id="ARBA00077470"/>
    </source>
</evidence>
<dbReference type="GO" id="GO:0051026">
    <property type="term" value="P:chiasma assembly"/>
    <property type="evidence" value="ECO:0007669"/>
    <property type="project" value="TreeGrafter"/>
</dbReference>
<keyword evidence="8" id="KW-0539">Nucleus</keyword>
<dbReference type="GO" id="GO:0005694">
    <property type="term" value="C:chromosome"/>
    <property type="evidence" value="ECO:0007669"/>
    <property type="project" value="UniProtKB-SubCell"/>
</dbReference>
<reference evidence="14" key="1">
    <citation type="submission" date="2015-01" db="EMBL/GenBank/DDBJ databases">
        <title>The Genome Sequence of Cladophialophora bantiana CBS 173.52.</title>
        <authorList>
            <consortium name="The Broad Institute Genomics Platform"/>
            <person name="Cuomo C."/>
            <person name="de Hoog S."/>
            <person name="Gorbushina A."/>
            <person name="Stielow B."/>
            <person name="Teixiera M."/>
            <person name="Abouelleil A."/>
            <person name="Chapman S.B."/>
            <person name="Priest M."/>
            <person name="Young S.K."/>
            <person name="Wortman J."/>
            <person name="Nusbaum C."/>
            <person name="Birren B."/>
        </authorList>
    </citation>
    <scope>NUCLEOTIDE SEQUENCE [LARGE SCALE GENOMIC DNA]</scope>
    <source>
        <strain evidence="14">CBS 173.52</strain>
    </source>
</reference>
<dbReference type="EMBL" id="KN846986">
    <property type="protein sequence ID" value="KIW94345.1"/>
    <property type="molecule type" value="Genomic_DNA"/>
</dbReference>
<evidence type="ECO:0000256" key="8">
    <source>
        <dbReference type="ARBA" id="ARBA00023242"/>
    </source>
</evidence>
<keyword evidence="6" id="KW-0067">ATP-binding</keyword>
<dbReference type="Gene3D" id="1.10.1420.10">
    <property type="match status" value="1"/>
</dbReference>
<dbReference type="GO" id="GO:0006298">
    <property type="term" value="P:mismatch repair"/>
    <property type="evidence" value="ECO:0007669"/>
    <property type="project" value="InterPro"/>
</dbReference>
<evidence type="ECO:0000256" key="12">
    <source>
        <dbReference type="SAM" id="MobiDB-lite"/>
    </source>
</evidence>
<dbReference type="GO" id="GO:0005524">
    <property type="term" value="F:ATP binding"/>
    <property type="evidence" value="ECO:0007669"/>
    <property type="project" value="UniProtKB-KW"/>
</dbReference>
<evidence type="ECO:0000256" key="1">
    <source>
        <dbReference type="ARBA" id="ARBA00004123"/>
    </source>
</evidence>
<dbReference type="InterPro" id="IPR000432">
    <property type="entry name" value="DNA_mismatch_repair_MutS_C"/>
</dbReference>
<feature type="compositionally biased region" description="Basic and acidic residues" evidence="12">
    <location>
        <begin position="47"/>
        <end position="58"/>
    </location>
</feature>
<proteinExistence type="inferred from homology"/>
<dbReference type="GeneID" id="27698589"/>
<dbReference type="GO" id="GO:0140664">
    <property type="term" value="F:ATP-dependent DNA damage sensor activity"/>
    <property type="evidence" value="ECO:0007669"/>
    <property type="project" value="InterPro"/>
</dbReference>
<dbReference type="VEuPathDB" id="FungiDB:Z519_05661"/>
<dbReference type="InterPro" id="IPR045076">
    <property type="entry name" value="MutS"/>
</dbReference>
<feature type="domain" description="DNA mismatch repair proteins mutS family" evidence="13">
    <location>
        <begin position="807"/>
        <end position="823"/>
    </location>
</feature>
<sequence>MEEPQAASLGASPPRTQFFMFQFLSHLQFPVGTYLLTVLRMLSSSGPRRDSSRRERARGGQAGRRPREGTSRPPFNRRSSQSARHSRHQRTPSTTPSQVTSQGYPRPVHSVLSAAASEEGHAVASRDDDFLDQVIMAVDIKEKGKIGCAYYVAGEERLLCMEEVIGGADDVVDKLKLDLQPTIVILSVRSDSISDSADTRLRRNVSLVDGDDGHQPLPYQIEIRPTPDFDYEDALNRLIGLCSFGEDLATQFLVPGDSMTYDERLQPEELGLTKRRGKLMQISSWLDLENKVSIGCAGAIISCLQRRRTAVYLPGDPDANQTFRIARLEMFNLRGTMLVNSDTLVSLQIILPESHPNAFNQGPGASGAKESLSIYGLFQHHARTPQGKVRLRQAFLRPSMDVVLINTRLDFISVFVRPENQSALELLSKSLSRIKNMRNTTTLLHKGIEGGKTKQNAFKSSVWESLLGFCYHAIDIADTLREIIGAEHLPLCVRAAEVLDRHSLKRVGRMVNEIVDRESSIDQRRTVVKRGVNEELDQAKDVYDGMEDILNEKARDIQPTIPQDLNMELNVTYLPHLGFHLALPRDPATGQAVCDGQELGWQLMFTTPAQVYYKDATMHEMDHELGDLYSAICDMEIEIAHDLAQNVLRDEDLLIAVSDLCGELDCSLAFAHVAHQYRLSRPTITEDNIIEIKGGRHLLQEMTVPSFVANDTFLVGGNGETDSAGPSMILLTGPNYSGKSVYQKQVALAVYMAQMGSFLPADSATIGITDKILTRITARETVSKAQSAFVIEMQQIAIALNSCTRQSLVVIDEFGKGTDTFDGAGLAAGVFHHLLSLGHQVPKTLVATHFHEIFELGMFNDARNISFAHMEVRVDERDSPCTGIDHNSQVTYLFHLRSGRSGVSYGVQCAAMNGVPAEIVERAVEIARLAQRGDDLVAICSALKEDEIEELQSAERASRMFLSQDFDRDWTKEELVSSLGAMLEIDDAVVTEEENK</sequence>
<organism evidence="14 15">
    <name type="scientific">Cladophialophora bantiana (strain ATCC 10958 / CBS 173.52 / CDC B-1940 / NIH 8579)</name>
    <name type="common">Xylohypha bantiana</name>
    <dbReference type="NCBI Taxonomy" id="1442370"/>
    <lineage>
        <taxon>Eukaryota</taxon>
        <taxon>Fungi</taxon>
        <taxon>Dikarya</taxon>
        <taxon>Ascomycota</taxon>
        <taxon>Pezizomycotina</taxon>
        <taxon>Eurotiomycetes</taxon>
        <taxon>Chaetothyriomycetidae</taxon>
        <taxon>Chaetothyriales</taxon>
        <taxon>Herpotrichiellaceae</taxon>
        <taxon>Cladophialophora</taxon>
    </lineage>
</organism>
<dbReference type="OrthoDB" id="29596at2759"/>
<dbReference type="SMART" id="SM00533">
    <property type="entry name" value="MUTSd"/>
    <property type="match status" value="1"/>
</dbReference>
<dbReference type="FunFam" id="3.40.50.300:FF:001067">
    <property type="entry name" value="DNA mismatch repair protein MSH5"/>
    <property type="match status" value="1"/>
</dbReference>
<keyword evidence="5" id="KW-0547">Nucleotide-binding</keyword>
<dbReference type="CDD" id="cd03281">
    <property type="entry name" value="ABC_MSH5_euk"/>
    <property type="match status" value="1"/>
</dbReference>
<evidence type="ECO:0000256" key="10">
    <source>
        <dbReference type="ARBA" id="ARBA00073549"/>
    </source>
</evidence>
<dbReference type="HOGENOM" id="CLU_002472_8_0_1"/>
<evidence type="ECO:0000256" key="5">
    <source>
        <dbReference type="ARBA" id="ARBA00022741"/>
    </source>
</evidence>
<feature type="region of interest" description="Disordered" evidence="12">
    <location>
        <begin position="44"/>
        <end position="105"/>
    </location>
</feature>
<keyword evidence="9" id="KW-0469">Meiosis</keyword>
<dbReference type="GO" id="GO:0005634">
    <property type="term" value="C:nucleus"/>
    <property type="evidence" value="ECO:0007669"/>
    <property type="project" value="UniProtKB-SubCell"/>
</dbReference>